<dbReference type="Proteomes" id="UP000190105">
    <property type="component" value="Unassembled WGS sequence"/>
</dbReference>
<reference evidence="4" key="1">
    <citation type="submission" date="2017-02" db="EMBL/GenBank/DDBJ databases">
        <authorList>
            <person name="Varghese N."/>
            <person name="Submissions S."/>
        </authorList>
    </citation>
    <scope>NUCLEOTIDE SEQUENCE [LARGE SCALE GENOMIC DNA]</scope>
    <source>
        <strain evidence="4">USBA 833</strain>
    </source>
</reference>
<dbReference type="EMBL" id="FUYH01000019">
    <property type="protein sequence ID" value="SKA95712.1"/>
    <property type="molecule type" value="Genomic_DNA"/>
</dbReference>
<dbReference type="STRING" id="1147123.SAMN05443428_11918"/>
<evidence type="ECO:0000259" key="2">
    <source>
        <dbReference type="PROSITE" id="PS51272"/>
    </source>
</evidence>
<accession>A0A1T4Y1P2</accession>
<gene>
    <name evidence="3" type="ORF">SAMN05443428_11918</name>
</gene>
<sequence length="712" mass="81270">MKKVISFIIAIFMIVECFYPLKASAEDKITSSKAIEIAKSSFNLNTEGYNLNQNYIETNNRKVYELNWYSKKKDGGSIYVSVDAKTGEIINMSMWDGSTYTPRKIPKYSKSSAKAAAEEIVRKLQPDKFQKIKLIDNVNNIYDSDYYSDVYTFYFIRIENGIEVSDNGITVSVDKNSLKIRSYNLNWDNIEIPDISKVIGIDEAKEIFKEKLGLELSYSMSYNANSKKNTPILVYSLKNGNMPIDAFSGDIIKNGYYTPYINGLNKEDSKGSSQAGNLTVEEQKVIDVSSKYISKEKAIEIASKYLPLNEKYKLSSANLYSNNNNDTALWYLYWENSDPSAKIYNYMNAQIDAVNSEIKSFYYGGSDFDQPAKDKKPLYDKEKAKKIADDFIMSIYPDKFNQIEYKETNDYYAFNEENYVPSIYYFTYIRKTDGITYNFDSITVNVNTYTGKVTGFSMNWSNNLELPSKEGVIDIDKAYDILFSKLNFSLKFVKCYDYTKIDNQPKIKLAYVLTPFSGNMDAKSGSILDYSGNPIKIQKTPEYTDIKGNPNENNIKLLAEIGILKGTDNKFRPNDNILQKDFIKLLILSIDPYSYTLDDSYETYYEQAVNKKIISEKEKNPESEVTRQQAAKMIVKALGIGFVADITNMYDISRFKDGNSISPEYKGYVAISSELKVINTNDSYIYPLKSVSRGEAATIIVNFLNVNTDSKE</sequence>
<dbReference type="PROSITE" id="PS51272">
    <property type="entry name" value="SLH"/>
    <property type="match status" value="2"/>
</dbReference>
<organism evidence="3 4">
    <name type="scientific">Caloramator quimbayensis</name>
    <dbReference type="NCBI Taxonomy" id="1147123"/>
    <lineage>
        <taxon>Bacteria</taxon>
        <taxon>Bacillati</taxon>
        <taxon>Bacillota</taxon>
        <taxon>Clostridia</taxon>
        <taxon>Eubacteriales</taxon>
        <taxon>Clostridiaceae</taxon>
        <taxon>Caloramator</taxon>
    </lineage>
</organism>
<dbReference type="OrthoDB" id="2473368at2"/>
<feature type="domain" description="SLH" evidence="2">
    <location>
        <begin position="538"/>
        <end position="648"/>
    </location>
</feature>
<protein>
    <submittedName>
        <fullName evidence="3">S-layer homology domain-containing protein</fullName>
    </submittedName>
</protein>
<dbReference type="RefSeq" id="WP_078697225.1">
    <property type="nucleotide sequence ID" value="NZ_FUYH01000019.1"/>
</dbReference>
<dbReference type="InterPro" id="IPR032599">
    <property type="entry name" value="YcdB/YcdC_rep_domain"/>
</dbReference>
<dbReference type="Pfam" id="PF00395">
    <property type="entry name" value="SLH"/>
    <property type="match status" value="2"/>
</dbReference>
<dbReference type="AlphaFoldDB" id="A0A1T4Y1P2"/>
<proteinExistence type="predicted"/>
<keyword evidence="4" id="KW-1185">Reference proteome</keyword>
<name>A0A1T4Y1P2_9CLOT</name>
<evidence type="ECO:0000313" key="4">
    <source>
        <dbReference type="Proteomes" id="UP000190105"/>
    </source>
</evidence>
<dbReference type="InterPro" id="IPR001119">
    <property type="entry name" value="SLH_dom"/>
</dbReference>
<dbReference type="Pfam" id="PF16244">
    <property type="entry name" value="DUF4901"/>
    <property type="match status" value="2"/>
</dbReference>
<dbReference type="Gene3D" id="3.10.450.40">
    <property type="match status" value="1"/>
</dbReference>
<feature type="domain" description="SLH" evidence="2">
    <location>
        <begin position="652"/>
        <end position="712"/>
    </location>
</feature>
<keyword evidence="1" id="KW-0677">Repeat</keyword>
<evidence type="ECO:0000256" key="1">
    <source>
        <dbReference type="ARBA" id="ARBA00022737"/>
    </source>
</evidence>
<evidence type="ECO:0000313" key="3">
    <source>
        <dbReference type="EMBL" id="SKA95712.1"/>
    </source>
</evidence>